<dbReference type="PANTHER" id="PTHR30069:SF29">
    <property type="entry name" value="HEMOGLOBIN AND HEMOGLOBIN-HAPTOGLOBIN-BINDING PROTEIN 1-RELATED"/>
    <property type="match status" value="1"/>
</dbReference>
<dbReference type="GO" id="GO:0044718">
    <property type="term" value="P:siderophore transmembrane transport"/>
    <property type="evidence" value="ECO:0007669"/>
    <property type="project" value="TreeGrafter"/>
</dbReference>
<evidence type="ECO:0000259" key="9">
    <source>
        <dbReference type="Pfam" id="PF07715"/>
    </source>
</evidence>
<dbReference type="Proteomes" id="UP000500938">
    <property type="component" value="Chromosome"/>
</dbReference>
<keyword evidence="7" id="KW-0998">Cell outer membrane</keyword>
<dbReference type="Gene3D" id="2.40.170.20">
    <property type="entry name" value="TonB-dependent receptor, beta-barrel domain"/>
    <property type="match status" value="1"/>
</dbReference>
<evidence type="ECO:0000256" key="2">
    <source>
        <dbReference type="ARBA" id="ARBA00022448"/>
    </source>
</evidence>
<dbReference type="SUPFAM" id="SSF49464">
    <property type="entry name" value="Carboxypeptidase regulatory domain-like"/>
    <property type="match status" value="1"/>
</dbReference>
<dbReference type="InterPro" id="IPR037066">
    <property type="entry name" value="Plug_dom_sf"/>
</dbReference>
<dbReference type="InterPro" id="IPR008969">
    <property type="entry name" value="CarboxyPept-like_regulatory"/>
</dbReference>
<keyword evidence="3" id="KW-1134">Transmembrane beta strand</keyword>
<evidence type="ECO:0000256" key="5">
    <source>
        <dbReference type="ARBA" id="ARBA00022729"/>
    </source>
</evidence>
<keyword evidence="10" id="KW-0675">Receptor</keyword>
<dbReference type="Gene3D" id="2.60.40.1120">
    <property type="entry name" value="Carboxypeptidase-like, regulatory domain"/>
    <property type="match status" value="1"/>
</dbReference>
<dbReference type="AlphaFoldDB" id="A0A6M4IK80"/>
<organism evidence="10 11">
    <name type="scientific">Gemmatimonas groenlandica</name>
    <dbReference type="NCBI Taxonomy" id="2732249"/>
    <lineage>
        <taxon>Bacteria</taxon>
        <taxon>Pseudomonadati</taxon>
        <taxon>Gemmatimonadota</taxon>
        <taxon>Gemmatimonadia</taxon>
        <taxon>Gemmatimonadales</taxon>
        <taxon>Gemmatimonadaceae</taxon>
        <taxon>Gemmatimonas</taxon>
    </lineage>
</organism>
<evidence type="ECO:0000256" key="6">
    <source>
        <dbReference type="ARBA" id="ARBA00023136"/>
    </source>
</evidence>
<protein>
    <submittedName>
        <fullName evidence="10">TonB-dependent receptor</fullName>
    </submittedName>
</protein>
<accession>A0A6M4IK80</accession>
<dbReference type="SUPFAM" id="SSF56935">
    <property type="entry name" value="Porins"/>
    <property type="match status" value="1"/>
</dbReference>
<evidence type="ECO:0000256" key="7">
    <source>
        <dbReference type="ARBA" id="ARBA00023237"/>
    </source>
</evidence>
<evidence type="ECO:0000256" key="4">
    <source>
        <dbReference type="ARBA" id="ARBA00022692"/>
    </source>
</evidence>
<dbReference type="InterPro" id="IPR012910">
    <property type="entry name" value="Plug_dom"/>
</dbReference>
<dbReference type="Gene3D" id="2.170.130.10">
    <property type="entry name" value="TonB-dependent receptor, plug domain"/>
    <property type="match status" value="1"/>
</dbReference>
<sequence>MAFWLAFLAAQLEPNRLPAQSSAARIEGKVRLRGSNAAVADATVGVEGTDITARTDSLGRYALVRVPAGPQVLIARRLGYASTRVPVTVPAAGARTVDIVLATSALQLDQLIVTADRTGRAKGELGTASVIDRDAIANQIASSLSGVLELIPGVPLQPPGLDAPGQFSLRALAGLGTTGVGGVSGPGAADIGAAGTLIVLDGIPLSNNANLQTVGVRGEIVSQSSAAGGGIDLRRIPATTLERVEVIRGIPSARWGDLTQGAIIVDTRAAATMPEFAGRFDPRTTEGNLVGGRGFATERQALTITTNLAETRNARTLSSATALRGAGQVAHRLSLGQRVTLDGRPLNARVTLDTRVDWWRLKFDSPERPDLEVGRNSFQDDYGLRLGERARAVIGGGLLEWTAAYDHQRQETRETRRISRPTTPFTNKLDSGFALGTYVEGTYNGAYELQGAPRLLYSRLEWDRSRTTGSGLHLSQLRIGSEVRREWNVGEGYLFDVSRPPQASQFNGTAGYDRPRDFRDTPPSATSGIYTDARLSARSGTRTVDLQAGIRLETLHDGSWWTSGVRSSQLQPRLTAQAAPWPWLRFRGGVGVVSKSPTIAQLNPARQYYDLVNVNRFTPAPSERLSALTTYIRDVGNPDLGLSRAQKQEVGFELDGGARRGSISVTWFDDRIRGAVTLRRDPDFLQRARYALADTGRGTGQPGRILQPPLFYEPVPVFRDRYVNSGRLDTRGVEYVVTLPVIPSLRTRLEISGAQLESSFATDDRDYGPATRVNDFQVDTIIKRIAYFGRASTVNKRGILTWRLVHHQPELGFVVTATVQQRLGDVRRVLSRFDSLAFDGYITRTGTLVPVPEADKLKPEFADLRQLRPSTGAGTSRLADDWLASIQVAKSLPGNGRLSFYIFNVLDKLVTISGGSARALPSTRFGAELTVPTASWMRGGP</sequence>
<comment type="subcellular location">
    <subcellularLocation>
        <location evidence="1">Cell outer membrane</location>
        <topology evidence="1">Multi-pass membrane protein</topology>
    </subcellularLocation>
</comment>
<keyword evidence="11" id="KW-1185">Reference proteome</keyword>
<name>A0A6M4IK80_9BACT</name>
<reference evidence="10 11" key="1">
    <citation type="submission" date="2020-05" db="EMBL/GenBank/DDBJ databases">
        <title>Complete genome sequence of Gemmatimonas greenlandica TET16.</title>
        <authorList>
            <person name="Zeng Y."/>
        </authorList>
    </citation>
    <scope>NUCLEOTIDE SEQUENCE [LARGE SCALE GENOMIC DNA]</scope>
    <source>
        <strain evidence="10 11">TET16</strain>
    </source>
</reference>
<dbReference type="InterPro" id="IPR036942">
    <property type="entry name" value="Beta-barrel_TonB_sf"/>
</dbReference>
<dbReference type="GO" id="GO:0009279">
    <property type="term" value="C:cell outer membrane"/>
    <property type="evidence" value="ECO:0007669"/>
    <property type="project" value="UniProtKB-SubCell"/>
</dbReference>
<dbReference type="PANTHER" id="PTHR30069">
    <property type="entry name" value="TONB-DEPENDENT OUTER MEMBRANE RECEPTOR"/>
    <property type="match status" value="1"/>
</dbReference>
<dbReference type="Pfam" id="PF07715">
    <property type="entry name" value="Plug"/>
    <property type="match status" value="1"/>
</dbReference>
<keyword evidence="2" id="KW-0813">Transport</keyword>
<evidence type="ECO:0000313" key="11">
    <source>
        <dbReference type="Proteomes" id="UP000500938"/>
    </source>
</evidence>
<dbReference type="RefSeq" id="WP_171223694.1">
    <property type="nucleotide sequence ID" value="NZ_CP053085.1"/>
</dbReference>
<keyword evidence="6" id="KW-0472">Membrane</keyword>
<keyword evidence="4" id="KW-0812">Transmembrane</keyword>
<evidence type="ECO:0000256" key="8">
    <source>
        <dbReference type="SAM" id="MobiDB-lite"/>
    </source>
</evidence>
<evidence type="ECO:0000256" key="1">
    <source>
        <dbReference type="ARBA" id="ARBA00004571"/>
    </source>
</evidence>
<dbReference type="Pfam" id="PF13620">
    <property type="entry name" value="CarboxypepD_reg"/>
    <property type="match status" value="1"/>
</dbReference>
<evidence type="ECO:0000313" key="10">
    <source>
        <dbReference type="EMBL" id="QJR34268.1"/>
    </source>
</evidence>
<proteinExistence type="predicted"/>
<evidence type="ECO:0000256" key="3">
    <source>
        <dbReference type="ARBA" id="ARBA00022452"/>
    </source>
</evidence>
<keyword evidence="5" id="KW-0732">Signal</keyword>
<dbReference type="EMBL" id="CP053085">
    <property type="protein sequence ID" value="QJR34268.1"/>
    <property type="molecule type" value="Genomic_DNA"/>
</dbReference>
<dbReference type="KEGG" id="ggr:HKW67_01410"/>
<dbReference type="InterPro" id="IPR039426">
    <property type="entry name" value="TonB-dep_rcpt-like"/>
</dbReference>
<gene>
    <name evidence="10" type="ORF">HKW67_01410</name>
</gene>
<feature type="region of interest" description="Disordered" evidence="8">
    <location>
        <begin position="505"/>
        <end position="525"/>
    </location>
</feature>
<dbReference type="GO" id="GO:0015344">
    <property type="term" value="F:siderophore uptake transmembrane transporter activity"/>
    <property type="evidence" value="ECO:0007669"/>
    <property type="project" value="TreeGrafter"/>
</dbReference>
<feature type="domain" description="TonB-dependent receptor plug" evidence="9">
    <location>
        <begin position="126"/>
        <end position="259"/>
    </location>
</feature>